<feature type="region of interest" description="Disordered" evidence="1">
    <location>
        <begin position="31"/>
        <end position="71"/>
    </location>
</feature>
<proteinExistence type="predicted"/>
<name>A0A6G1DRS4_9ORYZ</name>
<gene>
    <name evidence="2" type="ORF">E2562_034081</name>
</gene>
<dbReference type="Proteomes" id="UP000479710">
    <property type="component" value="Unassembled WGS sequence"/>
</dbReference>
<comment type="caution">
    <text evidence="2">The sequence shown here is derived from an EMBL/GenBank/DDBJ whole genome shotgun (WGS) entry which is preliminary data.</text>
</comment>
<dbReference type="EMBL" id="SPHZ02000006">
    <property type="protein sequence ID" value="KAF0915169.1"/>
    <property type="molecule type" value="Genomic_DNA"/>
</dbReference>
<dbReference type="AlphaFoldDB" id="A0A6G1DRS4"/>
<evidence type="ECO:0000313" key="3">
    <source>
        <dbReference type="Proteomes" id="UP000479710"/>
    </source>
</evidence>
<accession>A0A6G1DRS4</accession>
<sequence length="71" mass="8013">MVLHRVSSHVDRYEQILRNLHIYTTAQPVLVGRSEDFPPRPSPLCGSEARTQKSVEASEAAPGRRAERRSD</sequence>
<feature type="compositionally biased region" description="Basic and acidic residues" evidence="1">
    <location>
        <begin position="62"/>
        <end position="71"/>
    </location>
</feature>
<reference evidence="2 3" key="1">
    <citation type="submission" date="2019-11" db="EMBL/GenBank/DDBJ databases">
        <title>Whole genome sequence of Oryza granulata.</title>
        <authorList>
            <person name="Li W."/>
        </authorList>
    </citation>
    <scope>NUCLEOTIDE SEQUENCE [LARGE SCALE GENOMIC DNA]</scope>
    <source>
        <strain evidence="3">cv. Menghai</strain>
        <tissue evidence="2">Leaf</tissue>
    </source>
</reference>
<evidence type="ECO:0000256" key="1">
    <source>
        <dbReference type="SAM" id="MobiDB-lite"/>
    </source>
</evidence>
<keyword evidence="3" id="KW-1185">Reference proteome</keyword>
<organism evidence="2 3">
    <name type="scientific">Oryza meyeriana var. granulata</name>
    <dbReference type="NCBI Taxonomy" id="110450"/>
    <lineage>
        <taxon>Eukaryota</taxon>
        <taxon>Viridiplantae</taxon>
        <taxon>Streptophyta</taxon>
        <taxon>Embryophyta</taxon>
        <taxon>Tracheophyta</taxon>
        <taxon>Spermatophyta</taxon>
        <taxon>Magnoliopsida</taxon>
        <taxon>Liliopsida</taxon>
        <taxon>Poales</taxon>
        <taxon>Poaceae</taxon>
        <taxon>BOP clade</taxon>
        <taxon>Oryzoideae</taxon>
        <taxon>Oryzeae</taxon>
        <taxon>Oryzinae</taxon>
        <taxon>Oryza</taxon>
        <taxon>Oryza meyeriana</taxon>
    </lineage>
</organism>
<evidence type="ECO:0000313" key="2">
    <source>
        <dbReference type="EMBL" id="KAF0915169.1"/>
    </source>
</evidence>
<protein>
    <submittedName>
        <fullName evidence="2">Uncharacterized protein</fullName>
    </submittedName>
</protein>